<gene>
    <name evidence="5" type="ORF">STVIR_6403</name>
</gene>
<dbReference type="PROSITE" id="PS50110">
    <property type="entry name" value="RESPONSE_REGULATORY"/>
    <property type="match status" value="1"/>
</dbReference>
<dbReference type="AlphaFoldDB" id="L8PBB1"/>
<feature type="region of interest" description="Disordered" evidence="3">
    <location>
        <begin position="248"/>
        <end position="275"/>
    </location>
</feature>
<name>L8PBB1_STRVR</name>
<dbReference type="InterPro" id="IPR039420">
    <property type="entry name" value="WalR-like"/>
</dbReference>
<organism evidence="5 6">
    <name type="scientific">Streptomyces viridochromogenes Tue57</name>
    <dbReference type="NCBI Taxonomy" id="1160705"/>
    <lineage>
        <taxon>Bacteria</taxon>
        <taxon>Bacillati</taxon>
        <taxon>Actinomycetota</taxon>
        <taxon>Actinomycetes</taxon>
        <taxon>Kitasatosporales</taxon>
        <taxon>Streptomycetaceae</taxon>
        <taxon>Streptomyces</taxon>
    </lineage>
</organism>
<accession>L8PBB1</accession>
<dbReference type="PANTHER" id="PTHR48111:SF38">
    <property type="entry name" value="TWO-COMPONENT RESPONSE REGULATOR"/>
    <property type="match status" value="1"/>
</dbReference>
<dbReference type="CDD" id="cd19935">
    <property type="entry name" value="REC_OmpR_CusR-like"/>
    <property type="match status" value="1"/>
</dbReference>
<dbReference type="InterPro" id="IPR018197">
    <property type="entry name" value="Glycerate_kinase_RE-like"/>
</dbReference>
<dbReference type="Proteomes" id="UP000011205">
    <property type="component" value="Unassembled WGS sequence"/>
</dbReference>
<dbReference type="GO" id="GO:0000156">
    <property type="term" value="F:phosphorelay response regulator activity"/>
    <property type="evidence" value="ECO:0007669"/>
    <property type="project" value="TreeGrafter"/>
</dbReference>
<dbReference type="PANTHER" id="PTHR48111">
    <property type="entry name" value="REGULATOR OF RPOS"/>
    <property type="match status" value="1"/>
</dbReference>
<keyword evidence="2" id="KW-0597">Phosphoprotein</keyword>
<evidence type="ECO:0000256" key="1">
    <source>
        <dbReference type="ARBA" id="ARBA00023125"/>
    </source>
</evidence>
<proteinExistence type="predicted"/>
<evidence type="ECO:0000256" key="2">
    <source>
        <dbReference type="PROSITE-ProRule" id="PRU00169"/>
    </source>
</evidence>
<keyword evidence="1" id="KW-0238">DNA-binding</keyword>
<dbReference type="FunFam" id="3.40.50.2300:FF:000073">
    <property type="entry name" value="DNA-binding response regulator RprY"/>
    <property type="match status" value="1"/>
</dbReference>
<dbReference type="GO" id="GO:0006355">
    <property type="term" value="P:regulation of DNA-templated transcription"/>
    <property type="evidence" value="ECO:0007669"/>
    <property type="project" value="TreeGrafter"/>
</dbReference>
<dbReference type="PATRIC" id="fig|1160705.3.peg.6326"/>
<sequence length="275" mass="29711">MNRILIVEDEERIASFVEKGLRANGFTTTVVDDGDAAYEYALTGGFDLVVLDINLPGRDGFTILRELREARVTVPVIVLTARDSVRDTVAGLEGGADDWMTKPFRFEELLARVRLRLRTAARAPEVTVLRSSSLSLDLRTRKARADLVITAEGALDHQTPRGKVPAEVARRAKLHGRPVLALAGTLGEGAQEVPGVDACHGILPAPMALAEALVRASELLTDATERALRMIVLGTRLPVVMADEVPEAAPRTDVAGRRRLSQADVAGTQRPSSVR</sequence>
<dbReference type="Gene3D" id="3.40.50.10350">
    <property type="entry name" value="Glycerate kinase, domain 1"/>
    <property type="match status" value="1"/>
</dbReference>
<dbReference type="Pfam" id="PF02595">
    <property type="entry name" value="Gly_kinase"/>
    <property type="match status" value="1"/>
</dbReference>
<feature type="modified residue" description="4-aspartylphosphate" evidence="2">
    <location>
        <position position="52"/>
    </location>
</feature>
<dbReference type="GO" id="GO:0005829">
    <property type="term" value="C:cytosol"/>
    <property type="evidence" value="ECO:0007669"/>
    <property type="project" value="TreeGrafter"/>
</dbReference>
<evidence type="ECO:0000313" key="5">
    <source>
        <dbReference type="EMBL" id="ELS52597.1"/>
    </source>
</evidence>
<evidence type="ECO:0000313" key="6">
    <source>
        <dbReference type="Proteomes" id="UP000011205"/>
    </source>
</evidence>
<comment type="caution">
    <text evidence="5">The sequence shown here is derived from an EMBL/GenBank/DDBJ whole genome shotgun (WGS) entry which is preliminary data.</text>
</comment>
<dbReference type="GO" id="GO:0031388">
    <property type="term" value="P:organic acid phosphorylation"/>
    <property type="evidence" value="ECO:0007669"/>
    <property type="project" value="InterPro"/>
</dbReference>
<dbReference type="GO" id="GO:0008887">
    <property type="term" value="F:glycerate kinase activity"/>
    <property type="evidence" value="ECO:0007669"/>
    <property type="project" value="InterPro"/>
</dbReference>
<dbReference type="Gene3D" id="6.10.250.690">
    <property type="match status" value="1"/>
</dbReference>
<dbReference type="InterPro" id="IPR001789">
    <property type="entry name" value="Sig_transdc_resp-reg_receiver"/>
</dbReference>
<dbReference type="EMBL" id="AMLP01000203">
    <property type="protein sequence ID" value="ELS52597.1"/>
    <property type="molecule type" value="Genomic_DNA"/>
</dbReference>
<dbReference type="InterPro" id="IPR011006">
    <property type="entry name" value="CheY-like_superfamily"/>
</dbReference>
<dbReference type="SUPFAM" id="SSF52172">
    <property type="entry name" value="CheY-like"/>
    <property type="match status" value="1"/>
</dbReference>
<dbReference type="GO" id="GO:0032993">
    <property type="term" value="C:protein-DNA complex"/>
    <property type="evidence" value="ECO:0007669"/>
    <property type="project" value="TreeGrafter"/>
</dbReference>
<reference evidence="5 6" key="1">
    <citation type="journal article" date="2013" name="Genome Announc.">
        <title>Draft Genome Sequence of Streptomyces viridochromogenes Strain Tu57, Producer of Avilamycin.</title>
        <authorList>
            <person name="Gruning B.A."/>
            <person name="Erxleben A."/>
            <person name="Hahnlein A."/>
            <person name="Gunther S."/>
        </authorList>
    </citation>
    <scope>NUCLEOTIDE SEQUENCE [LARGE SCALE GENOMIC DNA]</scope>
    <source>
        <strain evidence="5 6">Tue57</strain>
    </source>
</reference>
<dbReference type="Pfam" id="PF00072">
    <property type="entry name" value="Response_reg"/>
    <property type="match status" value="1"/>
</dbReference>
<evidence type="ECO:0000256" key="3">
    <source>
        <dbReference type="SAM" id="MobiDB-lite"/>
    </source>
</evidence>
<feature type="domain" description="Response regulatory" evidence="4">
    <location>
        <begin position="3"/>
        <end position="117"/>
    </location>
</feature>
<dbReference type="SUPFAM" id="SSF110738">
    <property type="entry name" value="Glycerate kinase I"/>
    <property type="match status" value="1"/>
</dbReference>
<protein>
    <submittedName>
        <fullName evidence="5">Putative Two component system response regulator</fullName>
    </submittedName>
</protein>
<dbReference type="InterPro" id="IPR004381">
    <property type="entry name" value="Glycerate_kinase"/>
</dbReference>
<dbReference type="Gene3D" id="3.40.50.2300">
    <property type="match status" value="1"/>
</dbReference>
<evidence type="ECO:0000259" key="4">
    <source>
        <dbReference type="PROSITE" id="PS50110"/>
    </source>
</evidence>
<dbReference type="SMART" id="SM00448">
    <property type="entry name" value="REC"/>
    <property type="match status" value="1"/>
</dbReference>
<dbReference type="InterPro" id="IPR036129">
    <property type="entry name" value="Glycerate_kinase_sf"/>
</dbReference>
<dbReference type="GO" id="GO:0000976">
    <property type="term" value="F:transcription cis-regulatory region binding"/>
    <property type="evidence" value="ECO:0007669"/>
    <property type="project" value="TreeGrafter"/>
</dbReference>